<reference evidence="8 9" key="1">
    <citation type="journal article" date="2016" name="C (Basel)">
        <title>Selective Growth of and Electricity Production by Marine Exoelectrogenic Bacteria in Self-Aggregated Hydrogel of Microbially Reduced Graphene Oxide.</title>
        <authorList>
            <person name="Yoshida N."/>
            <person name="Goto Y."/>
            <person name="Miyata Y."/>
        </authorList>
    </citation>
    <scope>NUCLEOTIDE SEQUENCE [LARGE SCALE GENOMIC DNA]</scope>
    <source>
        <strain evidence="8 9">NIT-T3</strain>
    </source>
</reference>
<dbReference type="InterPro" id="IPR010920">
    <property type="entry name" value="LSM_dom_sf"/>
</dbReference>
<evidence type="ECO:0000256" key="3">
    <source>
        <dbReference type="ARBA" id="ARBA00022692"/>
    </source>
</evidence>
<proteinExistence type="inferred from homology"/>
<keyword evidence="4 6" id="KW-1133">Transmembrane helix</keyword>
<keyword evidence="3 6" id="KW-0812">Transmembrane</keyword>
<dbReference type="InterPro" id="IPR023408">
    <property type="entry name" value="MscS_beta-dom_sf"/>
</dbReference>
<dbReference type="SUPFAM" id="SSF50182">
    <property type="entry name" value="Sm-like ribonucleoproteins"/>
    <property type="match status" value="1"/>
</dbReference>
<evidence type="ECO:0000256" key="6">
    <source>
        <dbReference type="SAM" id="Phobius"/>
    </source>
</evidence>
<dbReference type="InterPro" id="IPR045275">
    <property type="entry name" value="MscS_archaea/bacteria_type"/>
</dbReference>
<organism evidence="8 9">
    <name type="scientific">Desulfuromonas versatilis</name>
    <dbReference type="NCBI Taxonomy" id="2802975"/>
    <lineage>
        <taxon>Bacteria</taxon>
        <taxon>Pseudomonadati</taxon>
        <taxon>Thermodesulfobacteriota</taxon>
        <taxon>Desulfuromonadia</taxon>
        <taxon>Desulfuromonadales</taxon>
        <taxon>Desulfuromonadaceae</taxon>
        <taxon>Desulfuromonas</taxon>
    </lineage>
</organism>
<evidence type="ECO:0000259" key="7">
    <source>
        <dbReference type="Pfam" id="PF00924"/>
    </source>
</evidence>
<comment type="similarity">
    <text evidence="2">Belongs to the MscS (TC 1.A.23) family.</text>
</comment>
<keyword evidence="5 6" id="KW-0472">Membrane</keyword>
<dbReference type="SUPFAM" id="SSF82861">
    <property type="entry name" value="Mechanosensitive channel protein MscS (YggB), transmembrane region"/>
    <property type="match status" value="1"/>
</dbReference>
<feature type="domain" description="Mechanosensitive ion channel MscS" evidence="7">
    <location>
        <begin position="101"/>
        <end position="167"/>
    </location>
</feature>
<name>A0ABN6DUM8_9BACT</name>
<evidence type="ECO:0000256" key="1">
    <source>
        <dbReference type="ARBA" id="ARBA00004141"/>
    </source>
</evidence>
<evidence type="ECO:0000256" key="2">
    <source>
        <dbReference type="ARBA" id="ARBA00008017"/>
    </source>
</evidence>
<evidence type="ECO:0000313" key="9">
    <source>
        <dbReference type="Proteomes" id="UP001319827"/>
    </source>
</evidence>
<keyword evidence="9" id="KW-1185">Reference proteome</keyword>
<dbReference type="RefSeq" id="WP_221251258.1">
    <property type="nucleotide sequence ID" value="NZ_AP024355.1"/>
</dbReference>
<evidence type="ECO:0000256" key="4">
    <source>
        <dbReference type="ARBA" id="ARBA00022989"/>
    </source>
</evidence>
<feature type="transmembrane region" description="Helical" evidence="6">
    <location>
        <begin position="15"/>
        <end position="39"/>
    </location>
</feature>
<evidence type="ECO:0000313" key="8">
    <source>
        <dbReference type="EMBL" id="BCR03815.1"/>
    </source>
</evidence>
<dbReference type="Pfam" id="PF00924">
    <property type="entry name" value="MS_channel_2nd"/>
    <property type="match status" value="1"/>
</dbReference>
<dbReference type="InterPro" id="IPR011014">
    <property type="entry name" value="MscS_channel_TM-2"/>
</dbReference>
<dbReference type="Gene3D" id="1.10.287.1260">
    <property type="match status" value="1"/>
</dbReference>
<dbReference type="Proteomes" id="UP001319827">
    <property type="component" value="Chromosome"/>
</dbReference>
<dbReference type="Gene3D" id="2.30.30.60">
    <property type="match status" value="1"/>
</dbReference>
<feature type="transmembrane region" description="Helical" evidence="6">
    <location>
        <begin position="51"/>
        <end position="77"/>
    </location>
</feature>
<protein>
    <submittedName>
        <fullName evidence="8">Potassium transporter KefA</fullName>
    </submittedName>
</protein>
<comment type="subcellular location">
    <subcellularLocation>
        <location evidence="1">Membrane</location>
        <topology evidence="1">Multi-pass membrane protein</topology>
    </subcellularLocation>
</comment>
<accession>A0ABN6DUM8</accession>
<reference evidence="8 9" key="2">
    <citation type="journal article" date="2021" name="Int. J. Syst. Evol. Microbiol.">
        <title>Isolation and Polyphasic Characterization of Desulfuromonas versatilis sp. Nov., an Electrogenic Bacteria Capable of Versatile Metabolism Isolated from a Graphene Oxide-Reducing Enrichment Culture.</title>
        <authorList>
            <person name="Xie L."/>
            <person name="Yoshida N."/>
            <person name="Ishii S."/>
            <person name="Meng L."/>
        </authorList>
    </citation>
    <scope>NUCLEOTIDE SEQUENCE [LARGE SCALE GENOMIC DNA]</scope>
    <source>
        <strain evidence="8 9">NIT-T3</strain>
    </source>
</reference>
<gene>
    <name evidence="8" type="ORF">DESUT3_08840</name>
</gene>
<dbReference type="InterPro" id="IPR006685">
    <property type="entry name" value="MscS_channel_2nd"/>
</dbReference>
<evidence type="ECO:0000256" key="5">
    <source>
        <dbReference type="ARBA" id="ARBA00023136"/>
    </source>
</evidence>
<feature type="transmembrane region" description="Helical" evidence="6">
    <location>
        <begin position="83"/>
        <end position="103"/>
    </location>
</feature>
<dbReference type="PANTHER" id="PTHR30221">
    <property type="entry name" value="SMALL-CONDUCTANCE MECHANOSENSITIVE CHANNEL"/>
    <property type="match status" value="1"/>
</dbReference>
<dbReference type="EMBL" id="AP024355">
    <property type="protein sequence ID" value="BCR03815.1"/>
    <property type="molecule type" value="Genomic_DNA"/>
</dbReference>
<sequence>MKDDTLRTIIEQFSLWRLALAAAFFLLTWLFLRLLAHAADGLAEKFPRYRLFIASLFPVLRLGIWIGAFAFVVFAVFSPPLNTIIAISASAGLAIGLGAQDLIKNLIAGVLILFDRPFQVGDMIEVGDHYGEVTNIGLRSICIRTFGDSAVTLPNAMVLGQAVSNSNSGALDEMVEVEFSLPAHVDVQLAKALAWEAAACSPYAFLKKPVKVMIEDSFDRTFLTRLKIKTYVLDVRYERLLASDISERFKTALVEQGMISEKTVLGLLPAQSR</sequence>
<dbReference type="PANTHER" id="PTHR30221:SF1">
    <property type="entry name" value="SMALL-CONDUCTANCE MECHANOSENSITIVE CHANNEL"/>
    <property type="match status" value="1"/>
</dbReference>